<dbReference type="EMBL" id="VCDX01000019">
    <property type="protein sequence ID" value="TYL07351.1"/>
    <property type="molecule type" value="Genomic_DNA"/>
</dbReference>
<evidence type="ECO:0000313" key="2">
    <source>
        <dbReference type="EMBL" id="AOQ22816.1"/>
    </source>
</evidence>
<reference evidence="3 5" key="2">
    <citation type="submission" date="2019-05" db="EMBL/GenBank/DDBJ databases">
        <title>Genome sequence of Moorella thermoacetica ATCC 33924.</title>
        <authorList>
            <person name="Poehlein A."/>
            <person name="Bengelsdorf F.R."/>
            <person name="Duerre P."/>
            <person name="Daniel R."/>
        </authorList>
    </citation>
    <scope>NUCLEOTIDE SEQUENCE [LARGE SCALE GENOMIC DNA]</scope>
    <source>
        <strain evidence="3 5">ATCC 33924</strain>
    </source>
</reference>
<dbReference type="InterPro" id="IPR049503">
    <property type="entry name" value="AbiJ_NTD4"/>
</dbReference>
<keyword evidence="5" id="KW-1185">Reference proteome</keyword>
<dbReference type="EMBL" id="CP017019">
    <property type="protein sequence ID" value="AOQ22816.1"/>
    <property type="molecule type" value="Genomic_DNA"/>
</dbReference>
<evidence type="ECO:0000259" key="1">
    <source>
        <dbReference type="Pfam" id="PF18863"/>
    </source>
</evidence>
<evidence type="ECO:0000313" key="3">
    <source>
        <dbReference type="EMBL" id="TYL07351.1"/>
    </source>
</evidence>
<name>A0AAC9MTT9_NEOTH</name>
<protein>
    <recommendedName>
        <fullName evidence="1">HEPN AbiJ-N-terminal domain-containing protein</fullName>
    </recommendedName>
</protein>
<feature type="domain" description="HEPN AbiJ-N-terminal" evidence="1">
    <location>
        <begin position="123"/>
        <end position="281"/>
    </location>
</feature>
<organism evidence="2 4">
    <name type="scientific">Neomoorella thermoacetica</name>
    <name type="common">Clostridium thermoaceticum</name>
    <dbReference type="NCBI Taxonomy" id="1525"/>
    <lineage>
        <taxon>Bacteria</taxon>
        <taxon>Bacillati</taxon>
        <taxon>Bacillota</taxon>
        <taxon>Clostridia</taxon>
        <taxon>Neomoorellales</taxon>
        <taxon>Neomoorellaceae</taxon>
        <taxon>Neomoorella</taxon>
    </lineage>
</organism>
<sequence length="416" mass="48489">MYYHVRITQKSTKKDEVKVDLTEEQMLQRVVVPYEQGESITISGKTITPNNIDRIRINRSKENAGEIIKQIKIEDRLSPIILLGGPSDEWRAADRAEDVTDQYIKGPPGYKRHLERGGKERLYFSEREYGTRPRRIEEITKEAWNGIVAAIDRRIDNGSFGHTYPLLCDDFEEPVIVGCNNRLFKQALIAEIPQISWPLNPNEIPPTPVVLDLLEFCYRVVAMPLQREYHAFYHHYHLEFRIKEGQKNFREEINRILARNELAYELDSSGHVQRLGPEISRQQLLAVPLFQTGDKELDELLESARRKYFSPDLEIRREALEKLWDAWERLKTIEIPGNKKASVKQLLNKTAPEPTIREVLDDEARVLTDIGNNFMIRHSEIGKVPLNRSEDIDYLFHRMFALILLILRTTNRLGKP</sequence>
<gene>
    <name evidence="2" type="ORF">Maut_00340</name>
    <name evidence="3" type="ORF">MTAT_29030</name>
</gene>
<evidence type="ECO:0000313" key="4">
    <source>
        <dbReference type="Proteomes" id="UP000094598"/>
    </source>
</evidence>
<dbReference type="RefSeq" id="WP_081328447.1">
    <property type="nucleotide sequence ID" value="NZ_CP017019.1"/>
</dbReference>
<dbReference type="AlphaFoldDB" id="A0AAC9MTT9"/>
<dbReference type="Proteomes" id="UP000094598">
    <property type="component" value="Chromosome"/>
</dbReference>
<accession>A0AAC9MTT9</accession>
<proteinExistence type="predicted"/>
<reference evidence="2 4" key="1">
    <citation type="submission" date="2016-08" db="EMBL/GenBank/DDBJ databases">
        <title>Moorella thermoacetica DSM 103132.</title>
        <authorList>
            <person name="Jendresen C.B."/>
            <person name="Redl S.M."/>
            <person name="Jensen T.O."/>
            <person name="Nielsen A.T."/>
        </authorList>
    </citation>
    <scope>NUCLEOTIDE SEQUENCE [LARGE SCALE GENOMIC DNA]</scope>
    <source>
        <strain evidence="2 4">DSM 103132</strain>
    </source>
</reference>
<evidence type="ECO:0000313" key="5">
    <source>
        <dbReference type="Proteomes" id="UP000322283"/>
    </source>
</evidence>
<dbReference type="Pfam" id="PF18863">
    <property type="entry name" value="AbiJ_NTD4"/>
    <property type="match status" value="1"/>
</dbReference>
<dbReference type="Proteomes" id="UP000322283">
    <property type="component" value="Unassembled WGS sequence"/>
</dbReference>